<sequence>MRTQLTRSITLFDSPDHQPATAAVSSSPGSGKRNLQKWTKALVFGTSLAVALCAPLLRHLH</sequence>
<organism evidence="2 3">
    <name type="scientific">Pseudomonas oryzihabitans</name>
    <dbReference type="NCBI Taxonomy" id="47885"/>
    <lineage>
        <taxon>Bacteria</taxon>
        <taxon>Pseudomonadati</taxon>
        <taxon>Pseudomonadota</taxon>
        <taxon>Gammaproteobacteria</taxon>
        <taxon>Pseudomonadales</taxon>
        <taxon>Pseudomonadaceae</taxon>
        <taxon>Pseudomonas</taxon>
    </lineage>
</organism>
<dbReference type="RefSeq" id="WP_208694823.1">
    <property type="nucleotide sequence ID" value="NZ_CP022198.1"/>
</dbReference>
<keyword evidence="1" id="KW-0472">Membrane</keyword>
<dbReference type="EMBL" id="CP022198">
    <property type="protein sequence ID" value="AXA66563.1"/>
    <property type="molecule type" value="Genomic_DNA"/>
</dbReference>
<evidence type="ECO:0000313" key="3">
    <source>
        <dbReference type="Proteomes" id="UP000250579"/>
    </source>
</evidence>
<feature type="transmembrane region" description="Helical" evidence="1">
    <location>
        <begin position="41"/>
        <end position="60"/>
    </location>
</feature>
<accession>A0A2Z5A8G1</accession>
<name>A0A2Z5A8G1_9PSED</name>
<dbReference type="AlphaFoldDB" id="A0A2Z5A8G1"/>
<evidence type="ECO:0000313" key="2">
    <source>
        <dbReference type="EMBL" id="AXA66563.1"/>
    </source>
</evidence>
<proteinExistence type="predicted"/>
<protein>
    <submittedName>
        <fullName evidence="2">Uncharacterized protein</fullName>
    </submittedName>
</protein>
<reference evidence="2 3" key="1">
    <citation type="submission" date="2017-06" db="EMBL/GenBank/DDBJ databases">
        <title>Evolution towards high GC content and high-temperature stress adaptation in endophytic Pseudomonas oryzihabitans impacted its plant-growth promoting traits.</title>
        <authorList>
            <person name="Nascimento F.X."/>
        </authorList>
    </citation>
    <scope>NUCLEOTIDE SEQUENCE [LARGE SCALE GENOMIC DNA]</scope>
    <source>
        <strain evidence="2 3">MS8</strain>
    </source>
</reference>
<gene>
    <name evidence="2" type="ORF">CE139_12275</name>
</gene>
<keyword evidence="1" id="KW-1133">Transmembrane helix</keyword>
<dbReference type="Proteomes" id="UP000250579">
    <property type="component" value="Chromosome"/>
</dbReference>
<keyword evidence="1" id="KW-0812">Transmembrane</keyword>
<evidence type="ECO:0000256" key="1">
    <source>
        <dbReference type="SAM" id="Phobius"/>
    </source>
</evidence>